<gene>
    <name evidence="1" type="ORF">CCBH4851_00238</name>
</gene>
<evidence type="ECO:0000313" key="1">
    <source>
        <dbReference type="EMBL" id="ALI58942.1"/>
    </source>
</evidence>
<dbReference type="PATRIC" id="fig|287.2966.peg.2735"/>
<proteinExistence type="predicted"/>
<dbReference type="AlphaFoldDB" id="A0A0P0AHL9"/>
<reference evidence="1" key="1">
    <citation type="submission" date="2015-08" db="EMBL/GenBank/DDBJ databases">
        <title>Pseudomonas aeruginosa strain CCBH4851 chromosome region.</title>
        <authorList>
            <person name="Silveira M.C."/>
            <person name="Carvalho-Assef A.P.D."/>
            <person name="Albano R.M."/>
        </authorList>
    </citation>
    <scope>NUCLEOTIDE SEQUENCE</scope>
    <source>
        <strain evidence="1">CCBH4851</strain>
    </source>
</reference>
<name>A0A0P0AHL9_PSEAI</name>
<dbReference type="EMBL" id="KT454971">
    <property type="protein sequence ID" value="ALI58942.1"/>
    <property type="molecule type" value="Genomic_DNA"/>
</dbReference>
<organism evidence="1">
    <name type="scientific">Pseudomonas aeruginosa</name>
    <dbReference type="NCBI Taxonomy" id="287"/>
    <lineage>
        <taxon>Bacteria</taxon>
        <taxon>Pseudomonadati</taxon>
        <taxon>Pseudomonadota</taxon>
        <taxon>Gammaproteobacteria</taxon>
        <taxon>Pseudomonadales</taxon>
        <taxon>Pseudomonadaceae</taxon>
        <taxon>Pseudomonas</taxon>
    </lineage>
</organism>
<dbReference type="RefSeq" id="WP_019727236.1">
    <property type="nucleotide sequence ID" value="NZ_CBDDSE010000001.1"/>
</dbReference>
<protein>
    <submittedName>
        <fullName evidence="1">Uncharacterized protein</fullName>
    </submittedName>
</protein>
<sequence>MTRSNAPLVQSEAELCAAFIDEFNRVPGWTCYPETAGFDILVVHEGGRQIGVEAKLQLNAKVADQILPQYWQDRYGAPGPDHRMVIVGRITEASQGIARLLEMCGIAVLAPSRGHRRRDGKFVDFPEFHLRHWLQHLSGPQLFDWNPAERCHVPIVVPDVPAGVPAPLRLTEWKEGALKVIATLRRQGFITTKQIAECGVSATNWTRSWLDKGAERGTWVESARMPAFDQQHPEAFTKIQQALDKSAQPTLFT</sequence>
<accession>A0A0P0AHL9</accession>